<dbReference type="PATRIC" id="fig|1631356.3.peg.1107"/>
<keyword evidence="2" id="KW-1185">Reference proteome</keyword>
<dbReference type="RefSeq" id="WP_050669059.1">
    <property type="nucleotide sequence ID" value="NZ_LAIR01000002.1"/>
</dbReference>
<proteinExistence type="predicted"/>
<evidence type="ECO:0000313" key="2">
    <source>
        <dbReference type="Proteomes" id="UP000037397"/>
    </source>
</evidence>
<accession>A0A0L6CG43</accession>
<evidence type="ECO:0000313" key="1">
    <source>
        <dbReference type="EMBL" id="KNX36772.1"/>
    </source>
</evidence>
<dbReference type="Proteomes" id="UP000037397">
    <property type="component" value="Unassembled WGS sequence"/>
</dbReference>
<name>A0A0L6CG43_9MICO</name>
<dbReference type="EMBL" id="LAIR01000002">
    <property type="protein sequence ID" value="KNX36772.1"/>
    <property type="molecule type" value="Genomic_DNA"/>
</dbReference>
<sequence length="320" mass="35054">MPTPSKAALEHVRSIARRTGVDVDVALLEDVRRRAALTINFHPDRPSRDGRTAAAALADDGMYRTQFETGISAGGLDAVMNGARSRWERAMFGSAYDGVVAADRPRYGGLDLVGYAAGACPRFGSCHLRLRPHLRECATYSYGDSVTEPTAVGTWDTLGPVVAAAVVDDMPEVHARHAGFARLDRYVEAQIHHRVDLRTDVEALVADPSFRGSPVGDDLQRMATRFAVPLRWHDGYVLDAEGLDPQFRTELSPRLAKDVHTRLARPGQQLDAELIGRAVQAVVADPAAWAAYGDVVQVLQELKHLWHHLVDRGAVDQERS</sequence>
<dbReference type="OrthoDB" id="3770261at2"/>
<dbReference type="Pfam" id="PF12294">
    <property type="entry name" value="DUF3626"/>
    <property type="match status" value="2"/>
</dbReference>
<organism evidence="1 2">
    <name type="scientific">Luteipulveratus halotolerans</name>
    <dbReference type="NCBI Taxonomy" id="1631356"/>
    <lineage>
        <taxon>Bacteria</taxon>
        <taxon>Bacillati</taxon>
        <taxon>Actinomycetota</taxon>
        <taxon>Actinomycetes</taxon>
        <taxon>Micrococcales</taxon>
        <taxon>Dermacoccaceae</taxon>
        <taxon>Luteipulveratus</taxon>
    </lineage>
</organism>
<dbReference type="STRING" id="1631356.VV01_05810"/>
<dbReference type="AlphaFoldDB" id="A0A0L6CG43"/>
<protein>
    <recommendedName>
        <fullName evidence="3">DUF3626 domain-containing protein</fullName>
    </recommendedName>
</protein>
<reference evidence="2" key="1">
    <citation type="submission" date="2015-03" db="EMBL/GenBank/DDBJ databases">
        <title>Luteipulveratus halotolerans sp. nov., a novel actinobacterium (Dermacoccaceae) from Sarawak, Malaysia.</title>
        <authorList>
            <person name="Juboi H."/>
            <person name="Basik A."/>
            <person name="Shamsul S.S."/>
            <person name="Arnold P."/>
            <person name="Schmitt E.K."/>
            <person name="Sanglier J.-J."/>
            <person name="Yeo T."/>
        </authorList>
    </citation>
    <scope>NUCLEOTIDE SEQUENCE [LARGE SCALE GENOMIC DNA]</scope>
    <source>
        <strain evidence="2">C296001</strain>
    </source>
</reference>
<evidence type="ECO:0008006" key="3">
    <source>
        <dbReference type="Google" id="ProtNLM"/>
    </source>
</evidence>
<gene>
    <name evidence="1" type="ORF">VV01_05810</name>
</gene>
<comment type="caution">
    <text evidence="1">The sequence shown here is derived from an EMBL/GenBank/DDBJ whole genome shotgun (WGS) entry which is preliminary data.</text>
</comment>
<dbReference type="InterPro" id="IPR022074">
    <property type="entry name" value="DUF3626"/>
</dbReference>